<evidence type="ECO:0000256" key="2">
    <source>
        <dbReference type="ARBA" id="ARBA00022771"/>
    </source>
</evidence>
<keyword evidence="2 4" id="KW-0863">Zinc-finger</keyword>
<dbReference type="InterPro" id="IPR003656">
    <property type="entry name" value="Znf_BED"/>
</dbReference>
<proteinExistence type="predicted"/>
<evidence type="ECO:0000313" key="6">
    <source>
        <dbReference type="EMBL" id="MED6135261.1"/>
    </source>
</evidence>
<dbReference type="SMART" id="SM00614">
    <property type="entry name" value="ZnF_BED"/>
    <property type="match status" value="1"/>
</dbReference>
<evidence type="ECO:0000256" key="1">
    <source>
        <dbReference type="ARBA" id="ARBA00022723"/>
    </source>
</evidence>
<dbReference type="SUPFAM" id="SSF57667">
    <property type="entry name" value="beta-beta-alpha zinc fingers"/>
    <property type="match status" value="1"/>
</dbReference>
<dbReference type="PANTHER" id="PTHR34396">
    <property type="entry name" value="OS03G0264950 PROTEIN-RELATED"/>
    <property type="match status" value="1"/>
</dbReference>
<evidence type="ECO:0000256" key="4">
    <source>
        <dbReference type="PROSITE-ProRule" id="PRU00027"/>
    </source>
</evidence>
<dbReference type="PROSITE" id="PS50808">
    <property type="entry name" value="ZF_BED"/>
    <property type="match status" value="1"/>
</dbReference>
<dbReference type="Pfam" id="PF02892">
    <property type="entry name" value="zf-BED"/>
    <property type="match status" value="1"/>
</dbReference>
<dbReference type="Proteomes" id="UP001341840">
    <property type="component" value="Unassembled WGS sequence"/>
</dbReference>
<sequence>MESNNMDMVTQDVVAQEQVQEIPLEASATASAVPDESASVENSNISSLKSVYWQYFSRFQEGNDWKAKCNHCKSVLGANPRNGTTNLKNHVLHY</sequence>
<dbReference type="PANTHER" id="PTHR34396:SF25">
    <property type="entry name" value="BOUNDARY ELEMENT ASSOCIATED FACTOR"/>
    <property type="match status" value="1"/>
</dbReference>
<reference evidence="6 7" key="1">
    <citation type="journal article" date="2023" name="Plants (Basel)">
        <title>Bridging the Gap: Combining Genomics and Transcriptomics Approaches to Understand Stylosanthes scabra, an Orphan Legume from the Brazilian Caatinga.</title>
        <authorList>
            <person name="Ferreira-Neto J.R.C."/>
            <person name="da Silva M.D."/>
            <person name="Binneck E."/>
            <person name="de Melo N.F."/>
            <person name="da Silva R.H."/>
            <person name="de Melo A.L.T.M."/>
            <person name="Pandolfi V."/>
            <person name="Bustamante F.O."/>
            <person name="Brasileiro-Vidal A.C."/>
            <person name="Benko-Iseppon A.M."/>
        </authorList>
    </citation>
    <scope>NUCLEOTIDE SEQUENCE [LARGE SCALE GENOMIC DNA]</scope>
    <source>
        <tissue evidence="6">Leaves</tissue>
    </source>
</reference>
<dbReference type="InterPro" id="IPR053031">
    <property type="entry name" value="Cuticle_assoc_protein"/>
</dbReference>
<feature type="domain" description="BED-type" evidence="5">
    <location>
        <begin position="47"/>
        <end position="94"/>
    </location>
</feature>
<comment type="caution">
    <text evidence="6">The sequence shown here is derived from an EMBL/GenBank/DDBJ whole genome shotgun (WGS) entry which is preliminary data.</text>
</comment>
<keyword evidence="1" id="KW-0479">Metal-binding</keyword>
<keyword evidence="3" id="KW-0862">Zinc</keyword>
<keyword evidence="7" id="KW-1185">Reference proteome</keyword>
<name>A0ABU6SFU3_9FABA</name>
<evidence type="ECO:0000256" key="3">
    <source>
        <dbReference type="ARBA" id="ARBA00022833"/>
    </source>
</evidence>
<feature type="non-terminal residue" evidence="6">
    <location>
        <position position="94"/>
    </location>
</feature>
<evidence type="ECO:0000313" key="7">
    <source>
        <dbReference type="Proteomes" id="UP001341840"/>
    </source>
</evidence>
<dbReference type="InterPro" id="IPR036236">
    <property type="entry name" value="Znf_C2H2_sf"/>
</dbReference>
<protein>
    <recommendedName>
        <fullName evidence="5">BED-type domain-containing protein</fullName>
    </recommendedName>
</protein>
<organism evidence="6 7">
    <name type="scientific">Stylosanthes scabra</name>
    <dbReference type="NCBI Taxonomy" id="79078"/>
    <lineage>
        <taxon>Eukaryota</taxon>
        <taxon>Viridiplantae</taxon>
        <taxon>Streptophyta</taxon>
        <taxon>Embryophyta</taxon>
        <taxon>Tracheophyta</taxon>
        <taxon>Spermatophyta</taxon>
        <taxon>Magnoliopsida</taxon>
        <taxon>eudicotyledons</taxon>
        <taxon>Gunneridae</taxon>
        <taxon>Pentapetalae</taxon>
        <taxon>rosids</taxon>
        <taxon>fabids</taxon>
        <taxon>Fabales</taxon>
        <taxon>Fabaceae</taxon>
        <taxon>Papilionoideae</taxon>
        <taxon>50 kb inversion clade</taxon>
        <taxon>dalbergioids sensu lato</taxon>
        <taxon>Dalbergieae</taxon>
        <taxon>Pterocarpus clade</taxon>
        <taxon>Stylosanthes</taxon>
    </lineage>
</organism>
<accession>A0ABU6SFU3</accession>
<evidence type="ECO:0000259" key="5">
    <source>
        <dbReference type="PROSITE" id="PS50808"/>
    </source>
</evidence>
<gene>
    <name evidence="6" type="ORF">PIB30_044697</name>
</gene>
<dbReference type="EMBL" id="JASCZI010060683">
    <property type="protein sequence ID" value="MED6135261.1"/>
    <property type="molecule type" value="Genomic_DNA"/>
</dbReference>